<feature type="domain" description="Cupin type-2" evidence="2">
    <location>
        <begin position="109"/>
        <end position="158"/>
    </location>
</feature>
<feature type="region of interest" description="Disordered" evidence="1">
    <location>
        <begin position="1"/>
        <end position="40"/>
    </location>
</feature>
<proteinExistence type="predicted"/>
<feature type="compositionally biased region" description="Basic and acidic residues" evidence="1">
    <location>
        <begin position="29"/>
        <end position="39"/>
    </location>
</feature>
<evidence type="ECO:0000313" key="4">
    <source>
        <dbReference type="Proteomes" id="UP000199120"/>
    </source>
</evidence>
<dbReference type="Pfam" id="PF07883">
    <property type="entry name" value="Cupin_2"/>
    <property type="match status" value="1"/>
</dbReference>
<protein>
    <submittedName>
        <fullName evidence="3">Uncharacterized protein YjlB</fullName>
    </submittedName>
</protein>
<dbReference type="STRING" id="416943.SAMN05445871_1825"/>
<evidence type="ECO:0000256" key="1">
    <source>
        <dbReference type="SAM" id="MobiDB-lite"/>
    </source>
</evidence>
<dbReference type="InterPro" id="IPR013096">
    <property type="entry name" value="Cupin_2"/>
</dbReference>
<dbReference type="SUPFAM" id="SSF51182">
    <property type="entry name" value="RmlC-like cupins"/>
    <property type="match status" value="1"/>
</dbReference>
<dbReference type="PANTHER" id="PTHR36448">
    <property type="entry name" value="BLR7373 PROTEIN"/>
    <property type="match status" value="1"/>
</dbReference>
<dbReference type="PANTHER" id="PTHR36448:SF2">
    <property type="entry name" value="CUPIN TYPE-1 DOMAIN-CONTAINING PROTEIN"/>
    <property type="match status" value="1"/>
</dbReference>
<accession>A0A1H7J3I6</accession>
<evidence type="ECO:0000313" key="3">
    <source>
        <dbReference type="EMBL" id="SEK69323.1"/>
    </source>
</evidence>
<dbReference type="CDD" id="cd02219">
    <property type="entry name" value="cupin_YjlB-like"/>
    <property type="match status" value="1"/>
</dbReference>
<name>A0A1H7J3I6_9BURK</name>
<dbReference type="EMBL" id="FOAJ01000003">
    <property type="protein sequence ID" value="SEK69323.1"/>
    <property type="molecule type" value="Genomic_DNA"/>
</dbReference>
<dbReference type="InterPro" id="IPR047121">
    <property type="entry name" value="YjiB-like"/>
</dbReference>
<sequence length="223" mass="23920">MRPDAAAHRAGQAAGSLAHEARAPRRRDGHASHDSERVRASAGAGVEYQLLRLPPNGWVPNNRALPVIVYRRALLPDMADPASLADAFDARFAAHGWPPQWRDSVFDYHHFHSTAHEVLAVFAGRAELIVGGPGGHALRVSAGDALLLPAGTGHCLVSRAPGFQVTAGYPAGQQWDIRREALTPEEASAMEALPFPRSDPLCGDHGPLLDHWLAGGEASRRDL</sequence>
<reference evidence="4" key="1">
    <citation type="submission" date="2016-10" db="EMBL/GenBank/DDBJ databases">
        <authorList>
            <person name="Varghese N."/>
            <person name="Submissions S."/>
        </authorList>
    </citation>
    <scope>NUCLEOTIDE SEQUENCE [LARGE SCALE GENOMIC DNA]</scope>
    <source>
        <strain evidence="4">LMG 26416</strain>
    </source>
</reference>
<organism evidence="3 4">
    <name type="scientific">Paraburkholderia caballeronis</name>
    <dbReference type="NCBI Taxonomy" id="416943"/>
    <lineage>
        <taxon>Bacteria</taxon>
        <taxon>Pseudomonadati</taxon>
        <taxon>Pseudomonadota</taxon>
        <taxon>Betaproteobacteria</taxon>
        <taxon>Burkholderiales</taxon>
        <taxon>Burkholderiaceae</taxon>
        <taxon>Paraburkholderia</taxon>
    </lineage>
</organism>
<keyword evidence="4" id="KW-1185">Reference proteome</keyword>
<dbReference type="InterPro" id="IPR011051">
    <property type="entry name" value="RmlC_Cupin_sf"/>
</dbReference>
<dbReference type="OrthoDB" id="9791759at2"/>
<dbReference type="InterPro" id="IPR014710">
    <property type="entry name" value="RmlC-like_jellyroll"/>
</dbReference>
<dbReference type="Proteomes" id="UP000199120">
    <property type="component" value="Unassembled WGS sequence"/>
</dbReference>
<evidence type="ECO:0000259" key="2">
    <source>
        <dbReference type="Pfam" id="PF07883"/>
    </source>
</evidence>
<feature type="compositionally biased region" description="Low complexity" evidence="1">
    <location>
        <begin position="8"/>
        <end position="18"/>
    </location>
</feature>
<dbReference type="Gene3D" id="2.60.120.10">
    <property type="entry name" value="Jelly Rolls"/>
    <property type="match status" value="1"/>
</dbReference>
<gene>
    <name evidence="3" type="ORF">SAMN05192542_103130</name>
</gene>
<dbReference type="AlphaFoldDB" id="A0A1H7J3I6"/>